<gene>
    <name evidence="2" type="ORF">CJ030_MR4G011758</name>
</gene>
<evidence type="ECO:0000313" key="2">
    <source>
        <dbReference type="EMBL" id="KAB1216334.1"/>
    </source>
</evidence>
<name>A0A6A1VTR5_9ROSI</name>
<dbReference type="InterPro" id="IPR015965">
    <property type="entry name" value="tRNA_lig_PDEase"/>
</dbReference>
<dbReference type="OrthoDB" id="1912039at2759"/>
<dbReference type="EMBL" id="RXIC02000022">
    <property type="protein sequence ID" value="KAB1216334.1"/>
    <property type="molecule type" value="Genomic_DNA"/>
</dbReference>
<organism evidence="2 3">
    <name type="scientific">Morella rubra</name>
    <name type="common">Chinese bayberry</name>
    <dbReference type="NCBI Taxonomy" id="262757"/>
    <lineage>
        <taxon>Eukaryota</taxon>
        <taxon>Viridiplantae</taxon>
        <taxon>Streptophyta</taxon>
        <taxon>Embryophyta</taxon>
        <taxon>Tracheophyta</taxon>
        <taxon>Spermatophyta</taxon>
        <taxon>Magnoliopsida</taxon>
        <taxon>eudicotyledons</taxon>
        <taxon>Gunneridae</taxon>
        <taxon>Pentapetalae</taxon>
        <taxon>rosids</taxon>
        <taxon>fabids</taxon>
        <taxon>Fagales</taxon>
        <taxon>Myricaceae</taxon>
        <taxon>Morella</taxon>
    </lineage>
</organism>
<evidence type="ECO:0000313" key="3">
    <source>
        <dbReference type="Proteomes" id="UP000516437"/>
    </source>
</evidence>
<dbReference type="PANTHER" id="PTHR35460:SF1">
    <property type="entry name" value="TRNA LIGASE 1"/>
    <property type="match status" value="1"/>
</dbReference>
<dbReference type="GO" id="GO:0003972">
    <property type="term" value="F:RNA ligase (ATP) activity"/>
    <property type="evidence" value="ECO:0007669"/>
    <property type="project" value="InterPro"/>
</dbReference>
<reference evidence="2 3" key="1">
    <citation type="journal article" date="2019" name="Plant Biotechnol. J.">
        <title>The red bayberry genome and genetic basis of sex determination.</title>
        <authorList>
            <person name="Jia H.M."/>
            <person name="Jia H.J."/>
            <person name="Cai Q.L."/>
            <person name="Wang Y."/>
            <person name="Zhao H.B."/>
            <person name="Yang W.F."/>
            <person name="Wang G.Y."/>
            <person name="Li Y.H."/>
            <person name="Zhan D.L."/>
            <person name="Shen Y.T."/>
            <person name="Niu Q.F."/>
            <person name="Chang L."/>
            <person name="Qiu J."/>
            <person name="Zhao L."/>
            <person name="Xie H.B."/>
            <person name="Fu W.Y."/>
            <person name="Jin J."/>
            <person name="Li X.W."/>
            <person name="Jiao Y."/>
            <person name="Zhou C.C."/>
            <person name="Tu T."/>
            <person name="Chai C.Y."/>
            <person name="Gao J.L."/>
            <person name="Fan L.J."/>
            <person name="van de Weg E."/>
            <person name="Wang J.Y."/>
            <person name="Gao Z.S."/>
        </authorList>
    </citation>
    <scope>NUCLEOTIDE SEQUENCE [LARGE SCALE GENOMIC DNA]</scope>
    <source>
        <tissue evidence="2">Leaves</tissue>
    </source>
</reference>
<sequence>MSATQRILCSISLALPYTRSSSSTFKSRTFLFLRSPPPYIVLARSLTFSSSFSLSLPIMPCSQRRGGYIDQSWKEKPQTDLSSPATGSVSADVHEAVNRRISGLSITENSALPHVTVPAMQLGSVQIANEVPGPSGQMAISKPKSYGTLSGSRAVEVEKAAIDKMDQGNGAETAEAQISSPGLSKLFRGNLLENFTVDNSTYALGQIRATFYPKFENEKSDQEIRTRMIEMVSKGLATLEVSLKHSGSLFMYAGHEGGAYAKNSFGNIYTAVGVFVLGRMFCEAWGTQATKKQAEFNDFLERNRMCISMELVTAVLGDHGQCPQEDYVVVTAVTELGHGKPKFYSTPEIIAFCRKWRLPTNHVWLFTTRKSVTSFFAAYDVLCEEGTATSVCKALDEVADLSIPGSKDHIEAQGEILEGLVARIVSQESSEHVEKVLKEFPPPPAEGAGLPLGPSLREICSANRSDEKQQIKALLQSVGTSFCPHFSDWFGNRAGDAHSRNADRAVLSKILQSHPADYSTTKLQEMIRLMKEKRFPAAFKCYDNFHKVDSISSDNLFYKMVIHVHSDSAFRRYQKEMRCSKLANVLAIKMYGMLMRFFVDFNLFKASKERAAELTKSDNVVENGSSSTSGKDGLADEDANLMIKLKFLTYKVLAGYLLRMDLKRTDVIYMAKQEFCMMAIQGQMKTWGTSEGKQRELSKMLDEWAVFIRRKLGHKQLSQATYLSEAEPFLEQYAKRSPVNQTLIGSAGNLVRVEDFLAIVEGGMDEEGDLQMEREVAPSSPGPSVNDTIPKKEGLIVFFPGIPGCAKSALCRELLNAPGAFGDDRPVNSLMGDLIKGKYWQKVADERKRKPYSIMLADKNAPNEEVWRQIEEMCHRTNASAVPVVPDSEGTDSNPFSLDALAVFMFRVLQRVNHPGNLDKASPNAGYVLLMFYHLYEGKACLTPHHFSFSCYNLHPTIYGTFTESRKEFESELVERFGSLVKMPLLKSDRGPLPDPVQSILEEGLDLYKLHTTRHRRLESTKGSYANEWAKWEKKLREVLFVNAEYLNSVQVPFEFAVEQVLEQLKKIAKGDYATPDTEKRKFGTIVFAAVDLPPLQIGSLLDNLAEKDPRVKAFLKDKDVVKKLSKAHVTLAHKRSHGVTAVASYGLFLHQQVPVNLTSLLFSDKTAAFEACLGSVNGERVVSKNQWPHVTIWTGEGVAAKEANTLPQLLSEGKATQIELNPPATIVGTLEFY</sequence>
<dbReference type="PANTHER" id="PTHR35460">
    <property type="entry name" value="TRNA LIGASE 1"/>
    <property type="match status" value="1"/>
</dbReference>
<evidence type="ECO:0000259" key="1">
    <source>
        <dbReference type="Pfam" id="PF08302"/>
    </source>
</evidence>
<dbReference type="AlphaFoldDB" id="A0A6A1VTR5"/>
<proteinExistence type="predicted"/>
<accession>A0A6A1VTR5</accession>
<comment type="caution">
    <text evidence="2">The sequence shown here is derived from an EMBL/GenBank/DDBJ whole genome shotgun (WGS) entry which is preliminary data.</text>
</comment>
<dbReference type="GO" id="GO:0005524">
    <property type="term" value="F:ATP binding"/>
    <property type="evidence" value="ECO:0007669"/>
    <property type="project" value="InterPro"/>
</dbReference>
<keyword evidence="3" id="KW-1185">Reference proteome</keyword>
<feature type="domain" description="tRNA ligase phosphodiesterase" evidence="1">
    <location>
        <begin position="1074"/>
        <end position="1216"/>
    </location>
</feature>
<dbReference type="InterPro" id="IPR038837">
    <property type="entry name" value="tRNA_ligase_1"/>
</dbReference>
<dbReference type="Pfam" id="PF08302">
    <property type="entry name" value="tRNA_lig_CPD"/>
    <property type="match status" value="1"/>
</dbReference>
<dbReference type="Proteomes" id="UP000516437">
    <property type="component" value="Chromosome 4"/>
</dbReference>
<dbReference type="GO" id="GO:0006388">
    <property type="term" value="P:tRNA splicing, via endonucleolytic cleavage and ligation"/>
    <property type="evidence" value="ECO:0007669"/>
    <property type="project" value="InterPro"/>
</dbReference>
<protein>
    <recommendedName>
        <fullName evidence="1">tRNA ligase phosphodiesterase domain-containing protein</fullName>
    </recommendedName>
</protein>